<organism evidence="5 6">
    <name type="scientific">Acetobacter cerevisiae</name>
    <dbReference type="NCBI Taxonomy" id="178900"/>
    <lineage>
        <taxon>Bacteria</taxon>
        <taxon>Pseudomonadati</taxon>
        <taxon>Pseudomonadota</taxon>
        <taxon>Alphaproteobacteria</taxon>
        <taxon>Acetobacterales</taxon>
        <taxon>Acetobacteraceae</taxon>
        <taxon>Acetobacter</taxon>
    </lineage>
</organism>
<keyword evidence="4" id="KW-0472">Membrane</keyword>
<feature type="transmembrane region" description="Helical" evidence="4">
    <location>
        <begin position="158"/>
        <end position="176"/>
    </location>
</feature>
<proteinExistence type="inferred from homology"/>
<sequence length="299" mass="32876">MMVSSGSTEHTGFTAPAPPVAAGPNGSGPLESAPRGRSRVVMACKDIADGFRLWRLAATLGWLDIRLQFSGSTLGPFWLTLTTAIMIGSMGLIYSQLFHLVLKDYLPYLSISIILWQTGLSALILESCSTFTRATETLRSVNMPYTVQALRTMMRCGIVFSYNLVVPIVVFLIFGISPGADVVLALPALLLWLVDSVALCLLLGCACARFRDIPPIVGSIMQIIFYITPIIWEPKQVAGHAWLLYFNPFYSLLEIVRRPFLGQIPSAMSWLISGGISVVFCLLALFVFSRSRSKLAFWV</sequence>
<dbReference type="Proteomes" id="UP000075473">
    <property type="component" value="Unassembled WGS sequence"/>
</dbReference>
<dbReference type="PANTHER" id="PTHR30413:SF10">
    <property type="entry name" value="CAPSULE POLYSACCHARIDE EXPORT INNER-MEMBRANE PROTEIN CTRC"/>
    <property type="match status" value="1"/>
</dbReference>
<accession>A0A149Q796</accession>
<keyword evidence="4" id="KW-1133">Transmembrane helix</keyword>
<evidence type="ECO:0000313" key="5">
    <source>
        <dbReference type="EMBL" id="KXU93087.1"/>
    </source>
</evidence>
<protein>
    <submittedName>
        <fullName evidence="5">Sugar ABC transporter permease</fullName>
    </submittedName>
</protein>
<dbReference type="RefSeq" id="WP_062250177.1">
    <property type="nucleotide sequence ID" value="NZ_LHZA01000150.1"/>
</dbReference>
<feature type="transmembrane region" description="Helical" evidence="4">
    <location>
        <begin position="213"/>
        <end position="232"/>
    </location>
</feature>
<feature type="region of interest" description="Disordered" evidence="3">
    <location>
        <begin position="1"/>
        <end position="34"/>
    </location>
</feature>
<evidence type="ECO:0000256" key="3">
    <source>
        <dbReference type="SAM" id="MobiDB-lite"/>
    </source>
</evidence>
<feature type="transmembrane region" description="Helical" evidence="4">
    <location>
        <begin position="182"/>
        <end position="206"/>
    </location>
</feature>
<dbReference type="GO" id="GO:0015920">
    <property type="term" value="P:lipopolysaccharide transport"/>
    <property type="evidence" value="ECO:0007669"/>
    <property type="project" value="TreeGrafter"/>
</dbReference>
<evidence type="ECO:0000256" key="1">
    <source>
        <dbReference type="ARBA" id="ARBA00007783"/>
    </source>
</evidence>
<dbReference type="PATRIC" id="fig|178900.5.peg.722"/>
<feature type="transmembrane region" description="Helical" evidence="4">
    <location>
        <begin position="267"/>
        <end position="288"/>
    </location>
</feature>
<evidence type="ECO:0000256" key="4">
    <source>
        <dbReference type="SAM" id="Phobius"/>
    </source>
</evidence>
<evidence type="ECO:0000313" key="6">
    <source>
        <dbReference type="Proteomes" id="UP000075473"/>
    </source>
</evidence>
<dbReference type="PANTHER" id="PTHR30413">
    <property type="entry name" value="INNER MEMBRANE TRANSPORT PERMEASE"/>
    <property type="match status" value="1"/>
</dbReference>
<feature type="compositionally biased region" description="Polar residues" evidence="3">
    <location>
        <begin position="1"/>
        <end position="11"/>
    </location>
</feature>
<name>A0A149Q796_9PROT</name>
<dbReference type="EMBL" id="LHZA01000150">
    <property type="protein sequence ID" value="KXU93087.1"/>
    <property type="molecule type" value="Genomic_DNA"/>
</dbReference>
<gene>
    <name evidence="5" type="ORF">AD928_09740</name>
</gene>
<keyword evidence="2" id="KW-0813">Transport</keyword>
<evidence type="ECO:0000256" key="2">
    <source>
        <dbReference type="ARBA" id="ARBA00022448"/>
    </source>
</evidence>
<dbReference type="AlphaFoldDB" id="A0A149Q796"/>
<reference evidence="5 6" key="1">
    <citation type="submission" date="2015-06" db="EMBL/GenBank/DDBJ databases">
        <title>Improved classification and identification of acetic acid bacteria using matrix-assisted laser desorption/ionization time-of-flight mass spectrometry; Gluconobacter nephelii and Gluconobacter uchimurae are later heterotypic synonyms of Gluconobacter japonicus and Gluconobacter oxydans, respectively.</title>
        <authorList>
            <person name="Li L."/>
            <person name="Cleenwerck I."/>
            <person name="De Vuyst L."/>
            <person name="Vandamme P."/>
        </authorList>
    </citation>
    <scope>NUCLEOTIDE SEQUENCE [LARGE SCALE GENOMIC DNA]</scope>
    <source>
        <strain evidence="5 6">LMG 1625</strain>
    </source>
</reference>
<feature type="transmembrane region" description="Helical" evidence="4">
    <location>
        <begin position="105"/>
        <end position="125"/>
    </location>
</feature>
<keyword evidence="4" id="KW-0812">Transmembrane</keyword>
<feature type="transmembrane region" description="Helical" evidence="4">
    <location>
        <begin position="76"/>
        <end position="99"/>
    </location>
</feature>
<comment type="caution">
    <text evidence="5">The sequence shown here is derived from an EMBL/GenBank/DDBJ whole genome shotgun (WGS) entry which is preliminary data.</text>
</comment>
<comment type="similarity">
    <text evidence="1">Belongs to the ABC-2 integral membrane protein family.</text>
</comment>